<dbReference type="Proteomes" id="UP000183569">
    <property type="component" value="Unassembled WGS sequence"/>
</dbReference>
<organism evidence="2 3">
    <name type="scientific">Kosakonia sacchari</name>
    <dbReference type="NCBI Taxonomy" id="1158459"/>
    <lineage>
        <taxon>Bacteria</taxon>
        <taxon>Pseudomonadati</taxon>
        <taxon>Pseudomonadota</taxon>
        <taxon>Gammaproteobacteria</taxon>
        <taxon>Enterobacterales</taxon>
        <taxon>Enterobacteriaceae</taxon>
        <taxon>Kosakonia</taxon>
    </lineage>
</organism>
<keyword evidence="1" id="KW-0812">Transmembrane</keyword>
<comment type="caution">
    <text evidence="2">The sequence shown here is derived from an EMBL/GenBank/DDBJ whole genome shotgun (WGS) entry which is preliminary data.</text>
</comment>
<proteinExistence type="predicted"/>
<name>A0A1G4Y1T3_9ENTR</name>
<protein>
    <submittedName>
        <fullName evidence="2">Uncharacterized protein</fullName>
    </submittedName>
</protein>
<evidence type="ECO:0000256" key="1">
    <source>
        <dbReference type="SAM" id="Phobius"/>
    </source>
</evidence>
<keyword evidence="1" id="KW-1133">Transmembrane helix</keyword>
<feature type="transmembrane region" description="Helical" evidence="1">
    <location>
        <begin position="20"/>
        <end position="44"/>
    </location>
</feature>
<evidence type="ECO:0000313" key="2">
    <source>
        <dbReference type="EMBL" id="SCX47333.1"/>
    </source>
</evidence>
<accession>A0A1G4Y1T3</accession>
<reference evidence="2 3" key="1">
    <citation type="submission" date="2016-10" db="EMBL/GenBank/DDBJ databases">
        <authorList>
            <person name="Varghese N."/>
            <person name="Submissions S."/>
        </authorList>
    </citation>
    <scope>NUCLEOTIDE SEQUENCE [LARGE SCALE GENOMIC DNA]</scope>
    <source>
        <strain evidence="2 3">CGMCC 1.12102</strain>
    </source>
</reference>
<evidence type="ECO:0000313" key="3">
    <source>
        <dbReference type="Proteomes" id="UP000183569"/>
    </source>
</evidence>
<gene>
    <name evidence="2" type="ORF">SAMN02927897_01806</name>
</gene>
<dbReference type="EMBL" id="FMUI01000004">
    <property type="protein sequence ID" value="SCX47333.1"/>
    <property type="molecule type" value="Genomic_DNA"/>
</dbReference>
<dbReference type="AlphaFoldDB" id="A0A1G4Y1T3"/>
<feature type="transmembrane region" description="Helical" evidence="1">
    <location>
        <begin position="74"/>
        <end position="94"/>
    </location>
</feature>
<keyword evidence="1" id="KW-0472">Membrane</keyword>
<sequence length="98" mass="10917">MLVESLENMMSNLTKTILRWGGIVAVSLCYFITLLASTLAYSAFSESESMRFYGPIPLKEYKASIDSLMQATDGVFSVAFFGFAICVPLILIIFKKVR</sequence>